<dbReference type="Pfam" id="PF13193">
    <property type="entry name" value="AMP-binding_C"/>
    <property type="match status" value="1"/>
</dbReference>
<dbReference type="InterPro" id="IPR025110">
    <property type="entry name" value="AMP-bd_C"/>
</dbReference>
<accession>A0A380DX22</accession>
<gene>
    <name evidence="2" type="primary">menE_2</name>
    <name evidence="2" type="ORF">NCTC6133_02409</name>
</gene>
<name>A0A380DX22_STAAU</name>
<dbReference type="EC" id="6.2.1.26" evidence="2"/>
<organism evidence="2 3">
    <name type="scientific">Staphylococcus aureus</name>
    <dbReference type="NCBI Taxonomy" id="1280"/>
    <lineage>
        <taxon>Bacteria</taxon>
        <taxon>Bacillati</taxon>
        <taxon>Bacillota</taxon>
        <taxon>Bacilli</taxon>
        <taxon>Bacillales</taxon>
        <taxon>Staphylococcaceae</taxon>
        <taxon>Staphylococcus</taxon>
    </lineage>
</organism>
<evidence type="ECO:0000313" key="3">
    <source>
        <dbReference type="Proteomes" id="UP000255091"/>
    </source>
</evidence>
<keyword evidence="2" id="KW-0436">Ligase</keyword>
<dbReference type="GO" id="GO:0008756">
    <property type="term" value="F:o-succinylbenzoate-CoA ligase activity"/>
    <property type="evidence" value="ECO:0007669"/>
    <property type="project" value="UniProtKB-EC"/>
</dbReference>
<sequence>MILGEQVPKLYFVSESNISKAQLIAYLSQHLAKYKVPKHFEKVDTLPYTSTGKLQKK</sequence>
<dbReference type="Proteomes" id="UP000255091">
    <property type="component" value="Unassembled WGS sequence"/>
</dbReference>
<reference evidence="2 3" key="1">
    <citation type="submission" date="2018-06" db="EMBL/GenBank/DDBJ databases">
        <authorList>
            <consortium name="Pathogen Informatics"/>
            <person name="Doyle S."/>
        </authorList>
    </citation>
    <scope>NUCLEOTIDE SEQUENCE [LARGE SCALE GENOMIC DNA]</scope>
    <source>
        <strain evidence="2 3">NCTC6133</strain>
    </source>
</reference>
<dbReference type="EMBL" id="UHAP01000001">
    <property type="protein sequence ID" value="SUK53671.1"/>
    <property type="molecule type" value="Genomic_DNA"/>
</dbReference>
<evidence type="ECO:0000259" key="1">
    <source>
        <dbReference type="Pfam" id="PF13193"/>
    </source>
</evidence>
<dbReference type="Gene3D" id="3.30.300.30">
    <property type="match status" value="1"/>
</dbReference>
<proteinExistence type="predicted"/>
<protein>
    <submittedName>
        <fullName evidence="2">O-succinylbenzoic acid--CoA ligase</fullName>
        <ecNumber evidence="2">6.2.1.26</ecNumber>
    </submittedName>
</protein>
<dbReference type="InterPro" id="IPR045851">
    <property type="entry name" value="AMP-bd_C_sf"/>
</dbReference>
<evidence type="ECO:0000313" key="2">
    <source>
        <dbReference type="EMBL" id="SUK53671.1"/>
    </source>
</evidence>
<feature type="domain" description="AMP-binding enzyme C-terminal" evidence="1">
    <location>
        <begin position="6"/>
        <end position="53"/>
    </location>
</feature>
<dbReference type="SUPFAM" id="SSF56801">
    <property type="entry name" value="Acetyl-CoA synthetase-like"/>
    <property type="match status" value="1"/>
</dbReference>
<dbReference type="AlphaFoldDB" id="A0A380DX22"/>